<dbReference type="EMBL" id="LN679110">
    <property type="protein sequence ID" value="CEL52972.1"/>
    <property type="molecule type" value="Genomic_DNA"/>
</dbReference>
<organism evidence="1 2">
    <name type="scientific">Thanatephorus cucumeris (strain AG1-IB / isolate 7/3/14)</name>
    <name type="common">Lettuce bottom rot fungus</name>
    <name type="synonym">Rhizoctonia solani</name>
    <dbReference type="NCBI Taxonomy" id="1108050"/>
    <lineage>
        <taxon>Eukaryota</taxon>
        <taxon>Fungi</taxon>
        <taxon>Dikarya</taxon>
        <taxon>Basidiomycota</taxon>
        <taxon>Agaricomycotina</taxon>
        <taxon>Agaricomycetes</taxon>
        <taxon>Cantharellales</taxon>
        <taxon>Ceratobasidiaceae</taxon>
        <taxon>Rhizoctonia</taxon>
        <taxon>Rhizoctonia solani AG-1</taxon>
    </lineage>
</organism>
<gene>
    <name evidence="1" type="ORF">RSOLAG1IB_06040</name>
</gene>
<evidence type="ECO:0000313" key="2">
    <source>
        <dbReference type="Proteomes" id="UP000059188"/>
    </source>
</evidence>
<accession>A0A0B7F9R6</accession>
<reference evidence="1 2" key="1">
    <citation type="submission" date="2014-11" db="EMBL/GenBank/DDBJ databases">
        <authorList>
            <person name="Wibberg Daniel"/>
        </authorList>
    </citation>
    <scope>NUCLEOTIDE SEQUENCE [LARGE SCALE GENOMIC DNA]</scope>
    <source>
        <strain evidence="1">Rhizoctonia solani AG1-IB 7/3/14</strain>
    </source>
</reference>
<proteinExistence type="predicted"/>
<dbReference type="OrthoDB" id="2269034at2759"/>
<dbReference type="SUPFAM" id="SSF52047">
    <property type="entry name" value="RNI-like"/>
    <property type="match status" value="1"/>
</dbReference>
<keyword evidence="2" id="KW-1185">Reference proteome</keyword>
<evidence type="ECO:0000313" key="1">
    <source>
        <dbReference type="EMBL" id="CEL52972.1"/>
    </source>
</evidence>
<protein>
    <recommendedName>
        <fullName evidence="3">F-box domain-containing protein</fullName>
    </recommendedName>
</protein>
<dbReference type="Proteomes" id="UP000059188">
    <property type="component" value="Unassembled WGS sequence"/>
</dbReference>
<sequence>MNESANTTPTIRQWEEAGTALANATKKYLEFSQSLEAKCLAEGVSPGHLAAQIDSALKSLHAVLDQQIAEARSTLTLSRNKIVSPVYRLPEEVLSQIFMDALYGYSDIPDVDESRVVDYYRRLHHLIGVCSAWKNVIVSRGVFWSIVPMIYSGFWALKTERATRLSLERAQERPLHLTAHLSFYAYDRVSEYASRFRTVNISTRDNSNEVMRRLLHDIIFPGTPEPLSLSQLSLCHIYDAPYYSRLPLESDYIMRNCFPEHRFNVVVNNLAILRIRGAQFYWDHISFSHHLTELHLQDVLVGYDTSLMNLFGALSSAAQLRDLKLIGIKAFPVRNTLVGRYISLPSLKTLLLRDLYFNVLAICLSTITSRSHHLTLFLNRKCRCLNLLGNNQSQDIDIHALNRLLYNASVHTLFLDGGREYGWLPAVHLRNLLSSTAYLDTLWINKWDLDADSCFALRSVSHPQVIPNLKELSFVQTRVRSEQAFKNLVISRSESIQLLRIGVEFVNEAGVPFNESNIGLSKWLQENVSNPSVIEINADDEPYELKEVEWRMWS</sequence>
<dbReference type="AlphaFoldDB" id="A0A0B7F9R6"/>
<name>A0A0B7F9R6_THACB</name>
<evidence type="ECO:0008006" key="3">
    <source>
        <dbReference type="Google" id="ProtNLM"/>
    </source>
</evidence>